<organism evidence="1 2">
    <name type="scientific">Rubrivivax gelatinosus</name>
    <name type="common">Rhodocyclus gelatinosus</name>
    <name type="synonym">Rhodopseudomonas gelatinosa</name>
    <dbReference type="NCBI Taxonomy" id="28068"/>
    <lineage>
        <taxon>Bacteria</taxon>
        <taxon>Pseudomonadati</taxon>
        <taxon>Pseudomonadota</taxon>
        <taxon>Betaproteobacteria</taxon>
        <taxon>Burkholderiales</taxon>
        <taxon>Sphaerotilaceae</taxon>
        <taxon>Rubrivivax</taxon>
    </lineage>
</organism>
<gene>
    <name evidence="1" type="ORF">CKO43_09940</name>
</gene>
<reference evidence="1" key="1">
    <citation type="submission" date="2017-08" db="EMBL/GenBank/DDBJ databases">
        <authorList>
            <person name="Imhoff J.F."/>
            <person name="Rahn T."/>
            <person name="Kuenzel S."/>
            <person name="Neulinger S.C."/>
        </authorList>
    </citation>
    <scope>NUCLEOTIDE SEQUENCE</scope>
    <source>
        <strain evidence="1">IM 151</strain>
    </source>
</reference>
<dbReference type="Proteomes" id="UP001041814">
    <property type="component" value="Unassembled WGS sequence"/>
</dbReference>
<name>A0ABS1DTU7_RUBGE</name>
<evidence type="ECO:0000313" key="2">
    <source>
        <dbReference type="Proteomes" id="UP001041814"/>
    </source>
</evidence>
<comment type="caution">
    <text evidence="1">The sequence shown here is derived from an EMBL/GenBank/DDBJ whole genome shotgun (WGS) entry which is preliminary data.</text>
</comment>
<dbReference type="RefSeq" id="WP_200231135.1">
    <property type="nucleotide sequence ID" value="NZ_NRRT01000058.1"/>
</dbReference>
<evidence type="ECO:0000313" key="1">
    <source>
        <dbReference type="EMBL" id="MBK1713099.1"/>
    </source>
</evidence>
<dbReference type="EMBL" id="NRRU01000031">
    <property type="protein sequence ID" value="MBK1713099.1"/>
    <property type="molecule type" value="Genomic_DNA"/>
</dbReference>
<accession>A0ABS1DTU7</accession>
<reference evidence="1" key="2">
    <citation type="journal article" date="2020" name="Microorganisms">
        <title>Osmotic Adaptation and Compatible Solute Biosynthesis of Phototrophic Bacteria as Revealed from Genome Analyses.</title>
        <authorList>
            <person name="Imhoff J.F."/>
            <person name="Rahn T."/>
            <person name="Kunzel S."/>
            <person name="Keller A."/>
            <person name="Neulinger S.C."/>
        </authorList>
    </citation>
    <scope>NUCLEOTIDE SEQUENCE</scope>
    <source>
        <strain evidence="1">IM 151</strain>
    </source>
</reference>
<proteinExistence type="predicted"/>
<sequence length="410" mass="45458">MDDYLVATGAEPVPTATRKLLWLWLDGDKLPDALVVLRTRRDECAVVATGPRPCRALVLAAEPGGGYRVAAEFTLRTQPVALRREGAAVRGLYYSRDTGAHALYGQYRYDGRNFGRVDGELDEAGVNALPVLLADDRSMSAWDDQSYAARQFPNDRARLAPFRLHYDEQAFAAFRRDDEVEDARYGERVRALTDALVPDAQTLAEALPWPHTLEMRLWACGDWMVPRRFWEVEDRRLGRLGTCVDGAIFAVRQRLVASGTPLVDLVRLPLLQQAGIAWRLRVAADSPQNRAQLRAADAATLLFQGSVAATLLGHQLRLLPLERAAGAITTLRQGAERWFEVVESGREHFVSPTPELRAYSQDLDVLAAAHQCARRTLGQPPARGLGPACDGARLETARRVASLLQEDMSR</sequence>
<keyword evidence="2" id="KW-1185">Reference proteome</keyword>
<protein>
    <submittedName>
        <fullName evidence="1">Uncharacterized protein</fullName>
    </submittedName>
</protein>